<evidence type="ECO:0000313" key="2">
    <source>
        <dbReference type="Proteomes" id="UP001209257"/>
    </source>
</evidence>
<dbReference type="EMBL" id="JAOTJC010000006">
    <property type="protein sequence ID" value="MCU7554419.1"/>
    <property type="molecule type" value="Genomic_DNA"/>
</dbReference>
<comment type="caution">
    <text evidence="1">The sequence shown here is derived from an EMBL/GenBank/DDBJ whole genome shotgun (WGS) entry which is preliminary data.</text>
</comment>
<organism evidence="1 2">
    <name type="scientific">Alteromonas salexigens</name>
    <dbReference type="NCBI Taxonomy" id="2982530"/>
    <lineage>
        <taxon>Bacteria</taxon>
        <taxon>Pseudomonadati</taxon>
        <taxon>Pseudomonadota</taxon>
        <taxon>Gammaproteobacteria</taxon>
        <taxon>Alteromonadales</taxon>
        <taxon>Alteromonadaceae</taxon>
        <taxon>Alteromonas/Salinimonas group</taxon>
        <taxon>Alteromonas</taxon>
    </lineage>
</organism>
<accession>A0ABT2VMD8</accession>
<name>A0ABT2VMD8_9ALTE</name>
<dbReference type="RefSeq" id="WP_262993091.1">
    <property type="nucleotide sequence ID" value="NZ_JAOTJC010000006.1"/>
</dbReference>
<sequence>MNEKITYLDPNDVETDPRLQVRSVAVYGEDSRIDEGERLKALQSSLHSVVSAGEHSEPIEVFRHDEQWLVFDGHNRLEVYQKVAKKTPVKIPAIIRSYNFKEALSLAYMVNTRHGVSVSRSDATKAAFRSCVFSNDGITVKELIKQGLSERVAQKVRQAARKLIEEAEITSSDDENEITGKVTRWCKRMAKEGFARAGLDSISTDHLGFPSYRFVLDRKPIEDRSEAARIEQMARSIEKLVEQDADVFLAALKRVSRKTRMDLPITVKRQQKSKLQLDEEFEF</sequence>
<protein>
    <recommendedName>
        <fullName evidence="3">ParB/Sulfiredoxin domain-containing protein</fullName>
    </recommendedName>
</protein>
<dbReference type="SUPFAM" id="SSF110849">
    <property type="entry name" value="ParB/Sulfiredoxin"/>
    <property type="match status" value="1"/>
</dbReference>
<reference evidence="2" key="1">
    <citation type="submission" date="2023-07" db="EMBL/GenBank/DDBJ databases">
        <title>Study on multiphase classification of strain Alteromonas salexigens isolated from the Yellow Sea.</title>
        <authorList>
            <person name="Sun L."/>
        </authorList>
    </citation>
    <scope>NUCLEOTIDE SEQUENCE [LARGE SCALE GENOMIC DNA]</scope>
    <source>
        <strain evidence="2">ASW11-19</strain>
    </source>
</reference>
<gene>
    <name evidence="1" type="ORF">OCL06_07400</name>
</gene>
<keyword evidence="2" id="KW-1185">Reference proteome</keyword>
<dbReference type="InterPro" id="IPR036086">
    <property type="entry name" value="ParB/Sulfiredoxin_sf"/>
</dbReference>
<evidence type="ECO:0008006" key="3">
    <source>
        <dbReference type="Google" id="ProtNLM"/>
    </source>
</evidence>
<dbReference type="Proteomes" id="UP001209257">
    <property type="component" value="Unassembled WGS sequence"/>
</dbReference>
<evidence type="ECO:0000313" key="1">
    <source>
        <dbReference type="EMBL" id="MCU7554419.1"/>
    </source>
</evidence>
<proteinExistence type="predicted"/>